<organism evidence="1 2">
    <name type="scientific">Maritalea porphyrae</name>
    <dbReference type="NCBI Taxonomy" id="880732"/>
    <lineage>
        <taxon>Bacteria</taxon>
        <taxon>Pseudomonadati</taxon>
        <taxon>Pseudomonadota</taxon>
        <taxon>Alphaproteobacteria</taxon>
        <taxon>Hyphomicrobiales</taxon>
        <taxon>Devosiaceae</taxon>
        <taxon>Maritalea</taxon>
    </lineage>
</organism>
<comment type="caution">
    <text evidence="1">The sequence shown here is derived from an EMBL/GenBank/DDBJ whole genome shotgun (WGS) entry which is preliminary data.</text>
</comment>
<reference evidence="1" key="2">
    <citation type="submission" date="2023-01" db="EMBL/GenBank/DDBJ databases">
        <title>Draft genome sequence of Maritalea porphyrae strain NBRC 107169.</title>
        <authorList>
            <person name="Sun Q."/>
            <person name="Mori K."/>
        </authorList>
    </citation>
    <scope>NUCLEOTIDE SEQUENCE</scope>
    <source>
        <strain evidence="1">NBRC 107169</strain>
    </source>
</reference>
<dbReference type="EMBL" id="BSNI01000002">
    <property type="protein sequence ID" value="GLQ18978.1"/>
    <property type="molecule type" value="Genomic_DNA"/>
</dbReference>
<gene>
    <name evidence="1" type="ORF">GCM10007879_32270</name>
</gene>
<proteinExistence type="predicted"/>
<name>A0ABQ5UUM6_9HYPH</name>
<dbReference type="RefSeq" id="WP_284366131.1">
    <property type="nucleotide sequence ID" value="NZ_BSNI01000002.1"/>
</dbReference>
<sequence>MRAFNFFLLCTSFLALIMVYGQKYRTEVVQSNVIELQQEIAGQKQILSALDAEWAFLNQPARLQAIVERHAEALNIAPLVVEQYGSLDDVPMRPKEPDVDGLDALLMSLGAGVDPSNLDGLSANE</sequence>
<accession>A0ABQ5UUM6</accession>
<keyword evidence="1" id="KW-0131">Cell cycle</keyword>
<dbReference type="Proteomes" id="UP001161405">
    <property type="component" value="Unassembled WGS sequence"/>
</dbReference>
<evidence type="ECO:0000313" key="2">
    <source>
        <dbReference type="Proteomes" id="UP001161405"/>
    </source>
</evidence>
<keyword evidence="1" id="KW-0132">Cell division</keyword>
<reference evidence="1" key="1">
    <citation type="journal article" date="2014" name="Int. J. Syst. Evol. Microbiol.">
        <title>Complete genome of a new Firmicutes species belonging to the dominant human colonic microbiota ('Ruminococcus bicirculans') reveals two chromosomes and a selective capacity to utilize plant glucans.</title>
        <authorList>
            <consortium name="NISC Comparative Sequencing Program"/>
            <person name="Wegmann U."/>
            <person name="Louis P."/>
            <person name="Goesmann A."/>
            <person name="Henrissat B."/>
            <person name="Duncan S.H."/>
            <person name="Flint H.J."/>
        </authorList>
    </citation>
    <scope>NUCLEOTIDE SEQUENCE</scope>
    <source>
        <strain evidence="1">NBRC 107169</strain>
    </source>
</reference>
<keyword evidence="2" id="KW-1185">Reference proteome</keyword>
<evidence type="ECO:0000313" key="1">
    <source>
        <dbReference type="EMBL" id="GLQ18978.1"/>
    </source>
</evidence>
<protein>
    <submittedName>
        <fullName evidence="1">Cell division protein FtsL</fullName>
    </submittedName>
</protein>
<dbReference type="GO" id="GO:0051301">
    <property type="term" value="P:cell division"/>
    <property type="evidence" value="ECO:0007669"/>
    <property type="project" value="UniProtKB-KW"/>
</dbReference>